<gene>
    <name evidence="1" type="ORF">PMYSY11_0482</name>
</gene>
<name>A0A653DZZ4_9PSED</name>
<protein>
    <recommendedName>
        <fullName evidence="2">Type VI secretion protein</fullName>
    </recommendedName>
</protein>
<dbReference type="PROSITE" id="PS51257">
    <property type="entry name" value="PROKAR_LIPOPROTEIN"/>
    <property type="match status" value="1"/>
</dbReference>
<dbReference type="EMBL" id="LR215729">
    <property type="protein sequence ID" value="VEV95529.1"/>
    <property type="molecule type" value="Genomic_DNA"/>
</dbReference>
<evidence type="ECO:0008006" key="2">
    <source>
        <dbReference type="Google" id="ProtNLM"/>
    </source>
</evidence>
<evidence type="ECO:0000313" key="1">
    <source>
        <dbReference type="EMBL" id="VEV95529.1"/>
    </source>
</evidence>
<accession>A0A653DZZ4</accession>
<dbReference type="RefSeq" id="WP_150549598.1">
    <property type="nucleotide sequence ID" value="NZ_LR215729.2"/>
</dbReference>
<proteinExistence type="predicted"/>
<dbReference type="AlphaFoldDB" id="A0A653DZZ4"/>
<sequence>MLDRNWLIAAFLVSALLTVGGCSGNFKYNDDEYRPLGEPATLNREQ</sequence>
<reference evidence="1" key="1">
    <citation type="submission" date="2019-02" db="EMBL/GenBank/DDBJ databases">
        <authorList>
            <consortium name="Genoscope - CEA"/>
            <person name="William W."/>
        </authorList>
    </citation>
    <scope>NUCLEOTIDE SEQUENCE [LARGE SCALE GENOMIC DNA]</scope>
    <source>
        <strain evidence="1">YSy11</strain>
    </source>
</reference>
<organism evidence="1">
    <name type="scientific">Pseudomonas marincola</name>
    <dbReference type="NCBI Taxonomy" id="437900"/>
    <lineage>
        <taxon>Bacteria</taxon>
        <taxon>Pseudomonadati</taxon>
        <taxon>Pseudomonadota</taxon>
        <taxon>Gammaproteobacteria</taxon>
        <taxon>Pseudomonadales</taxon>
        <taxon>Pseudomonadaceae</taxon>
        <taxon>Pseudomonas</taxon>
    </lineage>
</organism>